<protein>
    <submittedName>
        <fullName evidence="2">Uncharacterized protein</fullName>
    </submittedName>
</protein>
<dbReference type="Proteomes" id="UP000321424">
    <property type="component" value="Unassembled WGS sequence"/>
</dbReference>
<reference evidence="2 3" key="1">
    <citation type="submission" date="2019-07" db="EMBL/GenBank/DDBJ databases">
        <title>Whole genome shotgun sequence of Nocardia ninae NBRC 108245.</title>
        <authorList>
            <person name="Hosoyama A."/>
            <person name="Uohara A."/>
            <person name="Ohji S."/>
            <person name="Ichikawa N."/>
        </authorList>
    </citation>
    <scope>NUCLEOTIDE SEQUENCE [LARGE SCALE GENOMIC DNA]</scope>
    <source>
        <strain evidence="2 3">NBRC 108245</strain>
    </source>
</reference>
<feature type="region of interest" description="Disordered" evidence="1">
    <location>
        <begin position="1"/>
        <end position="37"/>
    </location>
</feature>
<comment type="caution">
    <text evidence="2">The sequence shown here is derived from an EMBL/GenBank/DDBJ whole genome shotgun (WGS) entry which is preliminary data.</text>
</comment>
<evidence type="ECO:0000313" key="3">
    <source>
        <dbReference type="Proteomes" id="UP000321424"/>
    </source>
</evidence>
<keyword evidence="3" id="KW-1185">Reference proteome</keyword>
<gene>
    <name evidence="2" type="ORF">NN4_24770</name>
</gene>
<proteinExistence type="predicted"/>
<dbReference type="EMBL" id="BJXA01000012">
    <property type="protein sequence ID" value="GEM37958.1"/>
    <property type="molecule type" value="Genomic_DNA"/>
</dbReference>
<accession>A0A511MCY3</accession>
<organism evidence="2 3">
    <name type="scientific">Nocardia ninae NBRC 108245</name>
    <dbReference type="NCBI Taxonomy" id="1210091"/>
    <lineage>
        <taxon>Bacteria</taxon>
        <taxon>Bacillati</taxon>
        <taxon>Actinomycetota</taxon>
        <taxon>Actinomycetes</taxon>
        <taxon>Mycobacteriales</taxon>
        <taxon>Nocardiaceae</taxon>
        <taxon>Nocardia</taxon>
    </lineage>
</organism>
<feature type="region of interest" description="Disordered" evidence="1">
    <location>
        <begin position="58"/>
        <end position="77"/>
    </location>
</feature>
<evidence type="ECO:0000313" key="2">
    <source>
        <dbReference type="EMBL" id="GEM37958.1"/>
    </source>
</evidence>
<name>A0A511MCY3_9NOCA</name>
<sequence length="108" mass="11711">MSIAPSTAVQRKSPLSHRPEGGSADAAGVSKGTSNTTDSTAVLAIFPSIDTFSRGRFSERPVRRRRNADVQEQVEQDENPIPPLLFCADTLGTEDRTIKAITYLDAHI</sequence>
<feature type="compositionally biased region" description="Polar residues" evidence="1">
    <location>
        <begin position="1"/>
        <end position="10"/>
    </location>
</feature>
<dbReference type="AlphaFoldDB" id="A0A511MCY3"/>
<evidence type="ECO:0000256" key="1">
    <source>
        <dbReference type="SAM" id="MobiDB-lite"/>
    </source>
</evidence>